<reference evidence="1 2" key="1">
    <citation type="submission" date="2014-06" db="EMBL/GenBank/DDBJ databases">
        <authorList>
            <consortium name="DOE Joint Genome Institute"/>
            <person name="Kuo A."/>
            <person name="Kohler A."/>
            <person name="Nagy L.G."/>
            <person name="Floudas D."/>
            <person name="Copeland A."/>
            <person name="Barry K.W."/>
            <person name="Cichocki N."/>
            <person name="Veneault-Fourrey C."/>
            <person name="LaButti K."/>
            <person name="Lindquist E.A."/>
            <person name="Lipzen A."/>
            <person name="Lundell T."/>
            <person name="Morin E."/>
            <person name="Murat C."/>
            <person name="Sun H."/>
            <person name="Tunlid A."/>
            <person name="Henrissat B."/>
            <person name="Grigoriev I.V."/>
            <person name="Hibbett D.S."/>
            <person name="Martin F."/>
            <person name="Nordberg H.P."/>
            <person name="Cantor M.N."/>
            <person name="Hua S.X."/>
        </authorList>
    </citation>
    <scope>NUCLEOTIDE SEQUENCE [LARGE SCALE GENOMIC DNA]</scope>
    <source>
        <strain evidence="1 2">ATCC 200175</strain>
    </source>
</reference>
<gene>
    <name evidence="1" type="ORF">PAXINDRAFT_99553</name>
</gene>
<reference evidence="2" key="2">
    <citation type="submission" date="2015-01" db="EMBL/GenBank/DDBJ databases">
        <title>Evolutionary Origins and Diversification of the Mycorrhizal Mutualists.</title>
        <authorList>
            <consortium name="DOE Joint Genome Institute"/>
            <consortium name="Mycorrhizal Genomics Consortium"/>
            <person name="Kohler A."/>
            <person name="Kuo A."/>
            <person name="Nagy L.G."/>
            <person name="Floudas D."/>
            <person name="Copeland A."/>
            <person name="Barry K.W."/>
            <person name="Cichocki N."/>
            <person name="Veneault-Fourrey C."/>
            <person name="LaButti K."/>
            <person name="Lindquist E.A."/>
            <person name="Lipzen A."/>
            <person name="Lundell T."/>
            <person name="Morin E."/>
            <person name="Murat C."/>
            <person name="Riley R."/>
            <person name="Ohm R."/>
            <person name="Sun H."/>
            <person name="Tunlid A."/>
            <person name="Henrissat B."/>
            <person name="Grigoriev I.V."/>
            <person name="Hibbett D.S."/>
            <person name="Martin F."/>
        </authorList>
    </citation>
    <scope>NUCLEOTIDE SEQUENCE [LARGE SCALE GENOMIC DNA]</scope>
    <source>
        <strain evidence="2">ATCC 200175</strain>
    </source>
</reference>
<evidence type="ECO:0000313" key="1">
    <source>
        <dbReference type="EMBL" id="KIJ15330.1"/>
    </source>
</evidence>
<proteinExistence type="predicted"/>
<accession>A0A0C9TI11</accession>
<evidence type="ECO:0000313" key="2">
    <source>
        <dbReference type="Proteomes" id="UP000053647"/>
    </source>
</evidence>
<dbReference type="Proteomes" id="UP000053647">
    <property type="component" value="Unassembled WGS sequence"/>
</dbReference>
<organism evidence="1 2">
    <name type="scientific">Paxillus involutus ATCC 200175</name>
    <dbReference type="NCBI Taxonomy" id="664439"/>
    <lineage>
        <taxon>Eukaryota</taxon>
        <taxon>Fungi</taxon>
        <taxon>Dikarya</taxon>
        <taxon>Basidiomycota</taxon>
        <taxon>Agaricomycotina</taxon>
        <taxon>Agaricomycetes</taxon>
        <taxon>Agaricomycetidae</taxon>
        <taxon>Boletales</taxon>
        <taxon>Paxilineae</taxon>
        <taxon>Paxillaceae</taxon>
        <taxon>Paxillus</taxon>
    </lineage>
</organism>
<protein>
    <submittedName>
        <fullName evidence="1">Uncharacterized protein</fullName>
    </submittedName>
</protein>
<dbReference type="AlphaFoldDB" id="A0A0C9TI11"/>
<sequence length="93" mass="10215">MTGSPRDPIGLQSFMTPACKTTVETLEWLTTVAYKDSEGVEAIDYVHDANLLNEPDPSARHPGPVIGLVKEAAKFYALNVTTFELSFYPVRSP</sequence>
<dbReference type="HOGENOM" id="CLU_2400315_0_0_1"/>
<dbReference type="EMBL" id="KN819337">
    <property type="protein sequence ID" value="KIJ15330.1"/>
    <property type="molecule type" value="Genomic_DNA"/>
</dbReference>
<name>A0A0C9TI11_PAXIN</name>
<keyword evidence="2" id="KW-1185">Reference proteome</keyword>